<dbReference type="Pfam" id="PF06602">
    <property type="entry name" value="Myotub-related"/>
    <property type="match status" value="1"/>
</dbReference>
<evidence type="ECO:0000259" key="3">
    <source>
        <dbReference type="PROSITE" id="PS51339"/>
    </source>
</evidence>
<reference evidence="4 5" key="1">
    <citation type="journal article" date="2013" name="Proc. Natl. Acad. Sci. U.S.A.">
        <title>The king cobra genome reveals dynamic gene evolution and adaptation in the snake venom system.</title>
        <authorList>
            <person name="Vonk F.J."/>
            <person name="Casewell N.R."/>
            <person name="Henkel C.V."/>
            <person name="Heimberg A.M."/>
            <person name="Jansen H.J."/>
            <person name="McCleary R.J."/>
            <person name="Kerkkamp H.M."/>
            <person name="Vos R.A."/>
            <person name="Guerreiro I."/>
            <person name="Calvete J.J."/>
            <person name="Wuster W."/>
            <person name="Woods A.E."/>
            <person name="Logan J.M."/>
            <person name="Harrison R.A."/>
            <person name="Castoe T.A."/>
            <person name="de Koning A.P."/>
            <person name="Pollock D.D."/>
            <person name="Yandell M."/>
            <person name="Calderon D."/>
            <person name="Renjifo C."/>
            <person name="Currier R.B."/>
            <person name="Salgado D."/>
            <person name="Pla D."/>
            <person name="Sanz L."/>
            <person name="Hyder A.S."/>
            <person name="Ribeiro J.M."/>
            <person name="Arntzen J.W."/>
            <person name="van den Thillart G.E."/>
            <person name="Boetzer M."/>
            <person name="Pirovano W."/>
            <person name="Dirks R.P."/>
            <person name="Spaink H.P."/>
            <person name="Duboule D."/>
            <person name="McGlinn E."/>
            <person name="Kini R.M."/>
            <person name="Richardson M.K."/>
        </authorList>
    </citation>
    <scope>NUCLEOTIDE SEQUENCE</scope>
    <source>
        <tissue evidence="4">Blood</tissue>
    </source>
</reference>
<dbReference type="PANTHER" id="PTHR10807:SF40">
    <property type="entry name" value="MYOTUBULARIN-RELATED PROTEIN 1"/>
    <property type="match status" value="1"/>
</dbReference>
<feature type="coiled-coil region" evidence="2">
    <location>
        <begin position="91"/>
        <end position="118"/>
    </location>
</feature>
<dbReference type="EMBL" id="AZIM01006864">
    <property type="protein sequence ID" value="ETE58357.1"/>
    <property type="molecule type" value="Genomic_DNA"/>
</dbReference>
<feature type="non-terminal residue" evidence="4">
    <location>
        <position position="1"/>
    </location>
</feature>
<dbReference type="OrthoDB" id="271628at2759"/>
<feature type="non-terminal residue" evidence="4">
    <location>
        <position position="270"/>
    </location>
</feature>
<keyword evidence="2" id="KW-0175">Coiled coil</keyword>
<dbReference type="InterPro" id="IPR010569">
    <property type="entry name" value="Myotubularin-like_Pase_dom"/>
</dbReference>
<dbReference type="PANTHER" id="PTHR10807">
    <property type="entry name" value="MYOTUBULARIN-RELATED"/>
    <property type="match status" value="1"/>
</dbReference>
<dbReference type="SUPFAM" id="SSF52799">
    <property type="entry name" value="(Phosphotyrosine protein) phosphatases II"/>
    <property type="match status" value="1"/>
</dbReference>
<evidence type="ECO:0000256" key="2">
    <source>
        <dbReference type="SAM" id="Coils"/>
    </source>
</evidence>
<comment type="similarity">
    <text evidence="1">Belongs to the protein-tyrosine phosphatase family. Non-receptor class myotubularin subfamily.</text>
</comment>
<dbReference type="InterPro" id="IPR029021">
    <property type="entry name" value="Prot-tyrosine_phosphatase-like"/>
</dbReference>
<dbReference type="InterPro" id="IPR011993">
    <property type="entry name" value="PH-like_dom_sf"/>
</dbReference>
<dbReference type="GO" id="GO:0016020">
    <property type="term" value="C:membrane"/>
    <property type="evidence" value="ECO:0007669"/>
    <property type="project" value="TreeGrafter"/>
</dbReference>
<dbReference type="SMART" id="SM00568">
    <property type="entry name" value="GRAM"/>
    <property type="match status" value="1"/>
</dbReference>
<dbReference type="SUPFAM" id="SSF50729">
    <property type="entry name" value="PH domain-like"/>
    <property type="match status" value="1"/>
</dbReference>
<evidence type="ECO:0000313" key="4">
    <source>
        <dbReference type="EMBL" id="ETE58357.1"/>
    </source>
</evidence>
<name>V8N9W2_OPHHA</name>
<accession>V8N9W2</accession>
<dbReference type="Proteomes" id="UP000018936">
    <property type="component" value="Unassembled WGS sequence"/>
</dbReference>
<feature type="domain" description="Myotubularin phosphatase" evidence="3">
    <location>
        <begin position="144"/>
        <end position="270"/>
    </location>
</feature>
<protein>
    <submittedName>
        <fullName evidence="4">Myotubularin-related protein 1</fullName>
    </submittedName>
</protein>
<evidence type="ECO:0000313" key="5">
    <source>
        <dbReference type="Proteomes" id="UP000018936"/>
    </source>
</evidence>
<dbReference type="Gene3D" id="2.30.29.30">
    <property type="entry name" value="Pleckstrin-homology domain (PH domain)/Phosphotyrosine-binding domain (PTB)"/>
    <property type="match status" value="1"/>
</dbReference>
<dbReference type="InterPro" id="IPR030564">
    <property type="entry name" value="Myotubularin"/>
</dbReference>
<gene>
    <name evidence="4" type="primary">Mtmr1</name>
    <name evidence="4" type="ORF">L345_15920</name>
</gene>
<comment type="caution">
    <text evidence="4">The sequence shown here is derived from an EMBL/GenBank/DDBJ whole genome shotgun (WGS) entry which is preliminary data.</text>
</comment>
<dbReference type="GO" id="GO:0004438">
    <property type="term" value="F:phosphatidylinositol-3-phosphate phosphatase activity"/>
    <property type="evidence" value="ECO:0007669"/>
    <property type="project" value="TreeGrafter"/>
</dbReference>
<dbReference type="GO" id="GO:0046856">
    <property type="term" value="P:phosphatidylinositol dephosphorylation"/>
    <property type="evidence" value="ECO:0007669"/>
    <property type="project" value="TreeGrafter"/>
</dbReference>
<dbReference type="GO" id="GO:0052629">
    <property type="term" value="F:phosphatidylinositol-3,5-bisphosphate 3-phosphatase activity"/>
    <property type="evidence" value="ECO:0007669"/>
    <property type="project" value="TreeGrafter"/>
</dbReference>
<proteinExistence type="inferred from homology"/>
<evidence type="ECO:0000256" key="1">
    <source>
        <dbReference type="ARBA" id="ARBA00007471"/>
    </source>
</evidence>
<dbReference type="PROSITE" id="PS51339">
    <property type="entry name" value="PPASE_MYOTUBULARIN"/>
    <property type="match status" value="1"/>
</dbReference>
<sequence length="270" mass="30846">METVVQISGSVLSDNASREYRALRDGNKLAQMEEAPLFPGESIKAMAKDVVYICPFIGAISGTLTVTDYKMYFKNVERDPHFVLDVPLGVINIFRQDMRNLRLAYKQEEQRLEIFQNLITRAFPLSHGLPFFAFTYKEKFPTNGWKVYDPVAEYKRQGLPNESWKISKINSMYEFCDTYPAVLVVPTSVKDEDLSRVAAFRAKGRVPVLSWIHPESQATLTRCGQPLIGPNDKQCKEDEKYLQTIMDANAQSHKLFIFDARQNSVADTNK</sequence>
<dbReference type="AlphaFoldDB" id="V8N9W2"/>
<keyword evidence="5" id="KW-1185">Reference proteome</keyword>
<dbReference type="InterPro" id="IPR004182">
    <property type="entry name" value="GRAM"/>
</dbReference>
<dbReference type="GO" id="GO:0005737">
    <property type="term" value="C:cytoplasm"/>
    <property type="evidence" value="ECO:0007669"/>
    <property type="project" value="TreeGrafter"/>
</dbReference>
<organism evidence="4 5">
    <name type="scientific">Ophiophagus hannah</name>
    <name type="common">King cobra</name>
    <name type="synonym">Naja hannah</name>
    <dbReference type="NCBI Taxonomy" id="8665"/>
    <lineage>
        <taxon>Eukaryota</taxon>
        <taxon>Metazoa</taxon>
        <taxon>Chordata</taxon>
        <taxon>Craniata</taxon>
        <taxon>Vertebrata</taxon>
        <taxon>Euteleostomi</taxon>
        <taxon>Lepidosauria</taxon>
        <taxon>Squamata</taxon>
        <taxon>Bifurcata</taxon>
        <taxon>Unidentata</taxon>
        <taxon>Episquamata</taxon>
        <taxon>Toxicofera</taxon>
        <taxon>Serpentes</taxon>
        <taxon>Colubroidea</taxon>
        <taxon>Elapidae</taxon>
        <taxon>Elapinae</taxon>
        <taxon>Ophiophagus</taxon>
    </lineage>
</organism>